<protein>
    <submittedName>
        <fullName evidence="1">Uncharacterized protein</fullName>
    </submittedName>
</protein>
<name>A0A9P6TFF4_9BASI</name>
<dbReference type="AlphaFoldDB" id="A0A9P6TFF4"/>
<proteinExistence type="predicted"/>
<evidence type="ECO:0000313" key="2">
    <source>
        <dbReference type="Proteomes" id="UP000886653"/>
    </source>
</evidence>
<sequence length="150" mass="17390">MIPAITAVKLATAHRLRTAGIIRTTSIKLLLVFSGFPLSLRMQRPWVSLRLRSFIPLGFTECTEQNDIGRNNFHLPAYASHLPYLFNFLPYISIQKPIKNENQINLINHHFRISKRALNFDKVTQPLLFETPTRLHEDVDILHSEPEMVF</sequence>
<dbReference type="EMBL" id="MU167224">
    <property type="protein sequence ID" value="KAG0149874.1"/>
    <property type="molecule type" value="Genomic_DNA"/>
</dbReference>
<organism evidence="1 2">
    <name type="scientific">Cronartium quercuum f. sp. fusiforme G11</name>
    <dbReference type="NCBI Taxonomy" id="708437"/>
    <lineage>
        <taxon>Eukaryota</taxon>
        <taxon>Fungi</taxon>
        <taxon>Dikarya</taxon>
        <taxon>Basidiomycota</taxon>
        <taxon>Pucciniomycotina</taxon>
        <taxon>Pucciniomycetes</taxon>
        <taxon>Pucciniales</taxon>
        <taxon>Coleosporiaceae</taxon>
        <taxon>Cronartium</taxon>
    </lineage>
</organism>
<gene>
    <name evidence="1" type="ORF">CROQUDRAFT_88707</name>
</gene>
<keyword evidence="2" id="KW-1185">Reference proteome</keyword>
<accession>A0A9P6TFF4</accession>
<dbReference type="Proteomes" id="UP000886653">
    <property type="component" value="Unassembled WGS sequence"/>
</dbReference>
<reference evidence="1" key="1">
    <citation type="submission" date="2013-11" db="EMBL/GenBank/DDBJ databases">
        <title>Genome sequence of the fusiform rust pathogen reveals effectors for host alternation and coevolution with pine.</title>
        <authorList>
            <consortium name="DOE Joint Genome Institute"/>
            <person name="Smith K."/>
            <person name="Pendleton A."/>
            <person name="Kubisiak T."/>
            <person name="Anderson C."/>
            <person name="Salamov A."/>
            <person name="Aerts A."/>
            <person name="Riley R."/>
            <person name="Clum A."/>
            <person name="Lindquist E."/>
            <person name="Ence D."/>
            <person name="Campbell M."/>
            <person name="Kronenberg Z."/>
            <person name="Feau N."/>
            <person name="Dhillon B."/>
            <person name="Hamelin R."/>
            <person name="Burleigh J."/>
            <person name="Smith J."/>
            <person name="Yandell M."/>
            <person name="Nelson C."/>
            <person name="Grigoriev I."/>
            <person name="Davis J."/>
        </authorList>
    </citation>
    <scope>NUCLEOTIDE SEQUENCE</scope>
    <source>
        <strain evidence="1">G11</strain>
    </source>
</reference>
<evidence type="ECO:0000313" key="1">
    <source>
        <dbReference type="EMBL" id="KAG0149874.1"/>
    </source>
</evidence>
<comment type="caution">
    <text evidence="1">The sequence shown here is derived from an EMBL/GenBank/DDBJ whole genome shotgun (WGS) entry which is preliminary data.</text>
</comment>